<dbReference type="PANTHER" id="PTHR34219">
    <property type="entry name" value="IRON-REGULATED INNER MEMBRANE PROTEIN-RELATED"/>
    <property type="match status" value="1"/>
</dbReference>
<dbReference type="AlphaFoldDB" id="A0A286G5G2"/>
<evidence type="ECO:0000313" key="2">
    <source>
        <dbReference type="EMBL" id="SOD90787.1"/>
    </source>
</evidence>
<organism evidence="2 3">
    <name type="scientific">Caenispirillum bisanense</name>
    <dbReference type="NCBI Taxonomy" id="414052"/>
    <lineage>
        <taxon>Bacteria</taxon>
        <taxon>Pseudomonadati</taxon>
        <taxon>Pseudomonadota</taxon>
        <taxon>Alphaproteobacteria</taxon>
        <taxon>Rhodospirillales</taxon>
        <taxon>Novispirillaceae</taxon>
        <taxon>Caenispirillum</taxon>
    </lineage>
</organism>
<accession>A0A286G5G2</accession>
<dbReference type="EMBL" id="OCNJ01000001">
    <property type="protein sequence ID" value="SOD90787.1"/>
    <property type="molecule type" value="Genomic_DNA"/>
</dbReference>
<dbReference type="InterPro" id="IPR005625">
    <property type="entry name" value="PepSY-ass_TM"/>
</dbReference>
<keyword evidence="1" id="KW-0472">Membrane</keyword>
<feature type="transmembrane region" description="Helical" evidence="1">
    <location>
        <begin position="182"/>
        <end position="206"/>
    </location>
</feature>
<dbReference type="Pfam" id="PF03929">
    <property type="entry name" value="PepSY_TM"/>
    <property type="match status" value="1"/>
</dbReference>
<name>A0A286G5G2_9PROT</name>
<gene>
    <name evidence="2" type="ORF">SAMN05421508_101659</name>
</gene>
<dbReference type="RefSeq" id="WP_097277526.1">
    <property type="nucleotide sequence ID" value="NZ_OCNJ01000001.1"/>
</dbReference>
<feature type="transmembrane region" description="Helical" evidence="1">
    <location>
        <begin position="141"/>
        <end position="161"/>
    </location>
</feature>
<dbReference type="Proteomes" id="UP000219621">
    <property type="component" value="Unassembled WGS sequence"/>
</dbReference>
<evidence type="ECO:0000256" key="1">
    <source>
        <dbReference type="SAM" id="Phobius"/>
    </source>
</evidence>
<keyword evidence="3" id="KW-1185">Reference proteome</keyword>
<dbReference type="OrthoDB" id="9791166at2"/>
<proteinExistence type="predicted"/>
<reference evidence="3" key="1">
    <citation type="submission" date="2017-09" db="EMBL/GenBank/DDBJ databases">
        <authorList>
            <person name="Varghese N."/>
            <person name="Submissions S."/>
        </authorList>
    </citation>
    <scope>NUCLEOTIDE SEQUENCE [LARGE SCALE GENOMIC DNA]</scope>
    <source>
        <strain evidence="3">USBA 140</strain>
    </source>
</reference>
<keyword evidence="1" id="KW-1133">Transmembrane helix</keyword>
<sequence length="376" mass="41315">MQYKTVRRLHLAVTLFMGLPLLVLCLTGAVLVFGKEIDRLVEPDVYTVTPQPAGPLPMSELLHRLQVQAPDVEPWSVGLGKEPDAAWTLWLGKGAGVLVFDPYDGAVLSHRRPQESVNGFLTGVHRYWMAPESVRRVVRNVLSTVALLLIVQVVVGTWLFLIPPKPLKRLAVKRGRMFVLRLHQATGLATGLVMAVIAFTGFSIFWHEATKAVFVAAGVEISDPPEPETAGLAAVADLDGALALAQAELPEGRLLHFRVPDGPGKPLVAAFAEGAAEVPSRVWVGDDPPRVLAVEDRRAVTLGQWIWYSRYKIHMADFDILAIKLLWVPLALLPIGFMVTGLQLHLRRRRRRATADRLVRDADAARREPAAETGAP</sequence>
<evidence type="ECO:0000313" key="3">
    <source>
        <dbReference type="Proteomes" id="UP000219621"/>
    </source>
</evidence>
<feature type="transmembrane region" description="Helical" evidence="1">
    <location>
        <begin position="320"/>
        <end position="342"/>
    </location>
</feature>
<keyword evidence="1" id="KW-0812">Transmembrane</keyword>
<protein>
    <submittedName>
        <fullName evidence="2">Uncharacterized iron-regulated membrane protein</fullName>
    </submittedName>
</protein>